<feature type="transmembrane region" description="Helical" evidence="9">
    <location>
        <begin position="159"/>
        <end position="180"/>
    </location>
</feature>
<reference evidence="12 13" key="1">
    <citation type="submission" date="2008-06" db="EMBL/GenBank/DDBJ databases">
        <title>Complete sequence of Chloroherpeton thalassium ATCC 35110.</title>
        <authorList>
            <consortium name="US DOE Joint Genome Institute"/>
            <person name="Lucas S."/>
            <person name="Copeland A."/>
            <person name="Lapidus A."/>
            <person name="Glavina del Rio T."/>
            <person name="Dalin E."/>
            <person name="Tice H."/>
            <person name="Bruce D."/>
            <person name="Goodwin L."/>
            <person name="Pitluck S."/>
            <person name="Schmutz J."/>
            <person name="Larimer F."/>
            <person name="Land M."/>
            <person name="Hauser L."/>
            <person name="Kyrpides N."/>
            <person name="Mikhailova N."/>
            <person name="Liu Z."/>
            <person name="Li T."/>
            <person name="Zhao F."/>
            <person name="Overmann J."/>
            <person name="Bryant D.A."/>
            <person name="Richardson P."/>
        </authorList>
    </citation>
    <scope>NUCLEOTIDE SEQUENCE [LARGE SCALE GENOMIC DNA]</scope>
    <source>
        <strain evidence="13">ATCC 35110 / GB-78</strain>
    </source>
</reference>
<dbReference type="SUPFAM" id="SSF52540">
    <property type="entry name" value="P-loop containing nucleoside triphosphate hydrolases"/>
    <property type="match status" value="1"/>
</dbReference>
<dbReference type="KEGG" id="cts:Ctha_0998"/>
<evidence type="ECO:0000256" key="9">
    <source>
        <dbReference type="SAM" id="Phobius"/>
    </source>
</evidence>
<dbReference type="InterPro" id="IPR017871">
    <property type="entry name" value="ABC_transporter-like_CS"/>
</dbReference>
<dbReference type="AlphaFoldDB" id="B3QXT5"/>
<keyword evidence="8 9" id="KW-0472">Membrane</keyword>
<evidence type="ECO:0000256" key="8">
    <source>
        <dbReference type="ARBA" id="ARBA00023136"/>
    </source>
</evidence>
<dbReference type="OrthoDB" id="593815at2"/>
<dbReference type="GO" id="GO:0005886">
    <property type="term" value="C:plasma membrane"/>
    <property type="evidence" value="ECO:0007669"/>
    <property type="project" value="UniProtKB-SubCell"/>
</dbReference>
<dbReference type="EMBL" id="CP001100">
    <property type="protein sequence ID" value="ACF13463.1"/>
    <property type="molecule type" value="Genomic_DNA"/>
</dbReference>
<evidence type="ECO:0000256" key="2">
    <source>
        <dbReference type="ARBA" id="ARBA00022448"/>
    </source>
</evidence>
<keyword evidence="3" id="KW-1003">Cell membrane</keyword>
<evidence type="ECO:0000256" key="6">
    <source>
        <dbReference type="ARBA" id="ARBA00022840"/>
    </source>
</evidence>
<dbReference type="Gene3D" id="3.40.50.300">
    <property type="entry name" value="P-loop containing nucleotide triphosphate hydrolases"/>
    <property type="match status" value="1"/>
</dbReference>
<dbReference type="PANTHER" id="PTHR24221:SF397">
    <property type="entry name" value="ABC TRANSPORTER, ATP-BINDING TRANSMEMBRANE PROTEIN"/>
    <property type="match status" value="1"/>
</dbReference>
<dbReference type="GO" id="GO:0140359">
    <property type="term" value="F:ABC-type transporter activity"/>
    <property type="evidence" value="ECO:0007669"/>
    <property type="project" value="InterPro"/>
</dbReference>
<keyword evidence="13" id="KW-1185">Reference proteome</keyword>
<keyword evidence="4 9" id="KW-0812">Transmembrane</keyword>
<feature type="transmembrane region" description="Helical" evidence="9">
    <location>
        <begin position="20"/>
        <end position="42"/>
    </location>
</feature>
<dbReference type="HOGENOM" id="CLU_000604_84_9_10"/>
<dbReference type="GO" id="GO:0016887">
    <property type="term" value="F:ATP hydrolysis activity"/>
    <property type="evidence" value="ECO:0007669"/>
    <property type="project" value="InterPro"/>
</dbReference>
<keyword evidence="2" id="KW-0813">Transport</keyword>
<dbReference type="eggNOG" id="COG1132">
    <property type="taxonomic scope" value="Bacteria"/>
</dbReference>
<evidence type="ECO:0000256" key="7">
    <source>
        <dbReference type="ARBA" id="ARBA00022989"/>
    </source>
</evidence>
<dbReference type="SUPFAM" id="SSF90123">
    <property type="entry name" value="ABC transporter transmembrane region"/>
    <property type="match status" value="1"/>
</dbReference>
<dbReference type="Pfam" id="PF00005">
    <property type="entry name" value="ABC_tran"/>
    <property type="match status" value="1"/>
</dbReference>
<evidence type="ECO:0000256" key="4">
    <source>
        <dbReference type="ARBA" id="ARBA00022692"/>
    </source>
</evidence>
<organism evidence="12 13">
    <name type="scientific">Chloroherpeton thalassium (strain ATCC 35110 / GB-78)</name>
    <dbReference type="NCBI Taxonomy" id="517418"/>
    <lineage>
        <taxon>Bacteria</taxon>
        <taxon>Pseudomonadati</taxon>
        <taxon>Chlorobiota</taxon>
        <taxon>Chlorobiia</taxon>
        <taxon>Chlorobiales</taxon>
        <taxon>Chloroherpetonaceae</taxon>
        <taxon>Chloroherpeton</taxon>
    </lineage>
</organism>
<evidence type="ECO:0000259" key="10">
    <source>
        <dbReference type="PROSITE" id="PS50893"/>
    </source>
</evidence>
<dbReference type="PROSITE" id="PS50893">
    <property type="entry name" value="ABC_TRANSPORTER_2"/>
    <property type="match status" value="1"/>
</dbReference>
<keyword evidence="7 9" id="KW-1133">Transmembrane helix</keyword>
<dbReference type="GO" id="GO:0005524">
    <property type="term" value="F:ATP binding"/>
    <property type="evidence" value="ECO:0007669"/>
    <property type="project" value="UniProtKB-KW"/>
</dbReference>
<dbReference type="Pfam" id="PF00664">
    <property type="entry name" value="ABC_membrane"/>
    <property type="match status" value="1"/>
</dbReference>
<dbReference type="PROSITE" id="PS50929">
    <property type="entry name" value="ABC_TM1F"/>
    <property type="match status" value="1"/>
</dbReference>
<dbReference type="CDD" id="cd07346">
    <property type="entry name" value="ABC_6TM_exporters"/>
    <property type="match status" value="1"/>
</dbReference>
<dbReference type="Gene3D" id="1.20.1560.10">
    <property type="entry name" value="ABC transporter type 1, transmembrane domain"/>
    <property type="match status" value="1"/>
</dbReference>
<dbReference type="InterPro" id="IPR003593">
    <property type="entry name" value="AAA+_ATPase"/>
</dbReference>
<dbReference type="InterPro" id="IPR003439">
    <property type="entry name" value="ABC_transporter-like_ATP-bd"/>
</dbReference>
<dbReference type="SMART" id="SM00382">
    <property type="entry name" value="AAA"/>
    <property type="match status" value="1"/>
</dbReference>
<evidence type="ECO:0000313" key="12">
    <source>
        <dbReference type="EMBL" id="ACF13463.1"/>
    </source>
</evidence>
<evidence type="ECO:0000256" key="5">
    <source>
        <dbReference type="ARBA" id="ARBA00022741"/>
    </source>
</evidence>
<dbReference type="STRING" id="517418.Ctha_0998"/>
<feature type="domain" description="ABC transporter" evidence="10">
    <location>
        <begin position="328"/>
        <end position="561"/>
    </location>
</feature>
<proteinExistence type="predicted"/>
<dbReference type="InterPro" id="IPR011527">
    <property type="entry name" value="ABC1_TM_dom"/>
</dbReference>
<name>B3QXT5_CHLT3</name>
<feature type="transmembrane region" description="Helical" evidence="9">
    <location>
        <begin position="236"/>
        <end position="261"/>
    </location>
</feature>
<sequence>MLKNILYVFRLTKTSLGKTILGELLHGILLAAPTGILLLIIWELFKEAPDQAFIWRQIGIMAGLLVVQLYVAQRVMVRTNQTIYEMTTKLRISLGNHLQKLSLGFYKKRDPGDLASVVLQDVSNVESILGHTVQSIFGAVFGVTFLSIFLLILDWKLTLLMLAALPFAYLFILMASRIGAKYSQDHIASRNNTGSRFIEYIIGLRHLKAHNQTGEQYSTLKNAFEKLRKDSIRVEAIPGPFVIVSFVVFELFFLLMVFFGLKGLTPETIPTLVAFLIVGYRMYEPLKLLMVDYAMLRYMNVSLNRIIDLLKSPLQDSGKNLRPSSYEIRFNGVSFSYLDREILKDVDFTISAHILTALVGASGSGKTTITNLIARFWDVQKGSVTIGGVDVKDMSPETVYSLISQVFQDVYLFDDTIYNNIKIGKPNATESEILEVAQKAQVTEFLDMLPDGIQTKVGEGGSHLSGGQKQRISIARAMLKDAPIILLDEATASLDPENEIYIQLAIQELVKDKTVVVIAHKLQTIRNADKILVLEDGRIKEAGTHEALLANQSLYASFWNTQQTARGWKLSCSGLEYQKNSLP</sequence>
<comment type="subcellular location">
    <subcellularLocation>
        <location evidence="1">Cell membrane</location>
        <topology evidence="1">Multi-pass membrane protein</topology>
    </subcellularLocation>
</comment>
<feature type="domain" description="ABC transmembrane type-1" evidence="11">
    <location>
        <begin position="24"/>
        <end position="296"/>
    </location>
</feature>
<dbReference type="InterPro" id="IPR027417">
    <property type="entry name" value="P-loop_NTPase"/>
</dbReference>
<dbReference type="FunFam" id="3.40.50.300:FF:000221">
    <property type="entry name" value="Multidrug ABC transporter ATP-binding protein"/>
    <property type="match status" value="1"/>
</dbReference>
<dbReference type="InterPro" id="IPR036640">
    <property type="entry name" value="ABC1_TM_sf"/>
</dbReference>
<evidence type="ECO:0000256" key="1">
    <source>
        <dbReference type="ARBA" id="ARBA00004651"/>
    </source>
</evidence>
<gene>
    <name evidence="12" type="ordered locus">Ctha_0998</name>
</gene>
<dbReference type="PANTHER" id="PTHR24221">
    <property type="entry name" value="ATP-BINDING CASSETTE SUB-FAMILY B"/>
    <property type="match status" value="1"/>
</dbReference>
<protein>
    <submittedName>
        <fullName evidence="12">ABC transporter-related protein</fullName>
    </submittedName>
</protein>
<keyword evidence="5" id="KW-0547">Nucleotide-binding</keyword>
<evidence type="ECO:0000259" key="11">
    <source>
        <dbReference type="PROSITE" id="PS50929"/>
    </source>
</evidence>
<feature type="transmembrane region" description="Helical" evidence="9">
    <location>
        <begin position="54"/>
        <end position="72"/>
    </location>
</feature>
<dbReference type="InterPro" id="IPR039421">
    <property type="entry name" value="Type_1_exporter"/>
</dbReference>
<evidence type="ECO:0000256" key="3">
    <source>
        <dbReference type="ARBA" id="ARBA00022475"/>
    </source>
</evidence>
<feature type="transmembrane region" description="Helical" evidence="9">
    <location>
        <begin position="136"/>
        <end position="153"/>
    </location>
</feature>
<evidence type="ECO:0000313" key="13">
    <source>
        <dbReference type="Proteomes" id="UP000001208"/>
    </source>
</evidence>
<dbReference type="Proteomes" id="UP000001208">
    <property type="component" value="Chromosome"/>
</dbReference>
<dbReference type="RefSeq" id="WP_012499547.1">
    <property type="nucleotide sequence ID" value="NC_011026.1"/>
</dbReference>
<accession>B3QXT5</accession>
<keyword evidence="6" id="KW-0067">ATP-binding</keyword>
<dbReference type="PROSITE" id="PS00211">
    <property type="entry name" value="ABC_TRANSPORTER_1"/>
    <property type="match status" value="1"/>
</dbReference>
<dbReference type="GO" id="GO:0034040">
    <property type="term" value="F:ATPase-coupled lipid transmembrane transporter activity"/>
    <property type="evidence" value="ECO:0007669"/>
    <property type="project" value="TreeGrafter"/>
</dbReference>